<feature type="coiled-coil region" evidence="16">
    <location>
        <begin position="202"/>
        <end position="261"/>
    </location>
</feature>
<dbReference type="Gene3D" id="3.40.50.2300">
    <property type="match status" value="1"/>
</dbReference>
<dbReference type="SMART" id="SM00387">
    <property type="entry name" value="HATPase_c"/>
    <property type="match status" value="1"/>
</dbReference>
<feature type="domain" description="HAMP" evidence="21">
    <location>
        <begin position="176"/>
        <end position="228"/>
    </location>
</feature>
<evidence type="ECO:0000256" key="5">
    <source>
        <dbReference type="ARBA" id="ARBA00022553"/>
    </source>
</evidence>
<evidence type="ECO:0000256" key="16">
    <source>
        <dbReference type="SAM" id="Coils"/>
    </source>
</evidence>
<dbReference type="Gene3D" id="3.30.565.10">
    <property type="entry name" value="Histidine kinase-like ATPase, C-terminal domain"/>
    <property type="match status" value="1"/>
</dbReference>
<evidence type="ECO:0000256" key="4">
    <source>
        <dbReference type="ARBA" id="ARBA00022475"/>
    </source>
</evidence>
<feature type="domain" description="HPt" evidence="22">
    <location>
        <begin position="816"/>
        <end position="909"/>
    </location>
</feature>
<evidence type="ECO:0000256" key="1">
    <source>
        <dbReference type="ARBA" id="ARBA00000085"/>
    </source>
</evidence>
<feature type="region of interest" description="Disordered" evidence="17">
    <location>
        <begin position="768"/>
        <end position="802"/>
    </location>
</feature>
<keyword evidence="5 15" id="KW-0597">Phosphoprotein</keyword>
<dbReference type="PANTHER" id="PTHR45339">
    <property type="entry name" value="HYBRID SIGNAL TRANSDUCTION HISTIDINE KINASE J"/>
    <property type="match status" value="1"/>
</dbReference>
<dbReference type="EMBL" id="VCQT01000030">
    <property type="protein sequence ID" value="TMW12727.1"/>
    <property type="molecule type" value="Genomic_DNA"/>
</dbReference>
<dbReference type="InterPro" id="IPR003661">
    <property type="entry name" value="HisK_dim/P_dom"/>
</dbReference>
<feature type="domain" description="Response regulatory" evidence="20">
    <location>
        <begin position="651"/>
        <end position="768"/>
    </location>
</feature>
<dbReference type="Pfam" id="PF00672">
    <property type="entry name" value="HAMP"/>
    <property type="match status" value="1"/>
</dbReference>
<accession>A0ABY2XKV0</accession>
<feature type="modified residue" description="Phosphohistidine" evidence="14">
    <location>
        <position position="855"/>
    </location>
</feature>
<dbReference type="PROSITE" id="PS50110">
    <property type="entry name" value="RESPONSE_REGULATORY"/>
    <property type="match status" value="1"/>
</dbReference>
<protein>
    <recommendedName>
        <fullName evidence="3">histidine kinase</fullName>
        <ecNumber evidence="3">2.7.13.3</ecNumber>
    </recommendedName>
</protein>
<feature type="domain" description="Histidine kinase" evidence="19">
    <location>
        <begin position="275"/>
        <end position="496"/>
    </location>
</feature>
<dbReference type="Gene3D" id="6.10.340.10">
    <property type="match status" value="1"/>
</dbReference>
<evidence type="ECO:0000256" key="12">
    <source>
        <dbReference type="ARBA" id="ARBA00023012"/>
    </source>
</evidence>
<keyword evidence="4" id="KW-1003">Cell membrane</keyword>
<dbReference type="InterPro" id="IPR008207">
    <property type="entry name" value="Sig_transdc_His_kin_Hpt_dom"/>
</dbReference>
<dbReference type="InterPro" id="IPR001789">
    <property type="entry name" value="Sig_transdc_resp-reg_receiver"/>
</dbReference>
<dbReference type="PANTHER" id="PTHR45339:SF1">
    <property type="entry name" value="HYBRID SIGNAL TRANSDUCTION HISTIDINE KINASE J"/>
    <property type="match status" value="1"/>
</dbReference>
<evidence type="ECO:0000256" key="6">
    <source>
        <dbReference type="ARBA" id="ARBA00022679"/>
    </source>
</evidence>
<dbReference type="Pfam" id="PF01627">
    <property type="entry name" value="Hpt"/>
    <property type="match status" value="1"/>
</dbReference>
<dbReference type="SUPFAM" id="SSF47384">
    <property type="entry name" value="Homodimeric domain of signal transducing histidine kinase"/>
    <property type="match status" value="1"/>
</dbReference>
<keyword evidence="24" id="KW-1185">Reference proteome</keyword>
<dbReference type="InterPro" id="IPR036890">
    <property type="entry name" value="HATPase_C_sf"/>
</dbReference>
<dbReference type="RefSeq" id="WP_138772416.1">
    <property type="nucleotide sequence ID" value="NZ_VCQT01000030.1"/>
</dbReference>
<dbReference type="InterPro" id="IPR005467">
    <property type="entry name" value="His_kinase_dom"/>
</dbReference>
<feature type="compositionally biased region" description="Acidic residues" evidence="17">
    <location>
        <begin position="772"/>
        <end position="786"/>
    </location>
</feature>
<keyword evidence="16" id="KW-0175">Coiled coil</keyword>
<dbReference type="SUPFAM" id="SSF55874">
    <property type="entry name" value="ATPase domain of HSP90 chaperone/DNA topoisomerase II/histidine kinase"/>
    <property type="match status" value="1"/>
</dbReference>
<evidence type="ECO:0000259" key="21">
    <source>
        <dbReference type="PROSITE" id="PS50885"/>
    </source>
</evidence>
<evidence type="ECO:0000256" key="17">
    <source>
        <dbReference type="SAM" id="MobiDB-lite"/>
    </source>
</evidence>
<dbReference type="PROSITE" id="PS50109">
    <property type="entry name" value="HIS_KIN"/>
    <property type="match status" value="1"/>
</dbReference>
<dbReference type="SMART" id="SM00388">
    <property type="entry name" value="HisKA"/>
    <property type="match status" value="1"/>
</dbReference>
<dbReference type="PROSITE" id="PS50894">
    <property type="entry name" value="HPT"/>
    <property type="match status" value="1"/>
</dbReference>
<dbReference type="SUPFAM" id="SSF52172">
    <property type="entry name" value="CheY-like"/>
    <property type="match status" value="1"/>
</dbReference>
<dbReference type="InterPro" id="IPR011006">
    <property type="entry name" value="CheY-like_superfamily"/>
</dbReference>
<dbReference type="EC" id="2.7.13.3" evidence="3"/>
<keyword evidence="8" id="KW-0547">Nucleotide-binding</keyword>
<dbReference type="PRINTS" id="PR00344">
    <property type="entry name" value="BCTRLSENSOR"/>
</dbReference>
<reference evidence="23 24" key="1">
    <citation type="submission" date="2019-05" db="EMBL/GenBank/DDBJ databases">
        <title>Genome of Alcanivorax gelatiniphagus, an oil degrading marine bacteria.</title>
        <authorList>
            <person name="Kwon K.K."/>
        </authorList>
    </citation>
    <scope>NUCLEOTIDE SEQUENCE [LARGE SCALE GENOMIC DNA]</scope>
    <source>
        <strain evidence="23 24">MEBiC 08158</strain>
    </source>
</reference>
<evidence type="ECO:0000259" key="20">
    <source>
        <dbReference type="PROSITE" id="PS50110"/>
    </source>
</evidence>
<dbReference type="Pfam" id="PF02518">
    <property type="entry name" value="HATPase_c"/>
    <property type="match status" value="1"/>
</dbReference>
<dbReference type="InterPro" id="IPR004358">
    <property type="entry name" value="Sig_transdc_His_kin-like_C"/>
</dbReference>
<dbReference type="SMART" id="SM00448">
    <property type="entry name" value="REC"/>
    <property type="match status" value="1"/>
</dbReference>
<keyword evidence="11 18" id="KW-1133">Transmembrane helix</keyword>
<evidence type="ECO:0000256" key="9">
    <source>
        <dbReference type="ARBA" id="ARBA00022777"/>
    </source>
</evidence>
<comment type="subcellular location">
    <subcellularLocation>
        <location evidence="2">Cell membrane</location>
        <topology evidence="2">Multi-pass membrane protein</topology>
    </subcellularLocation>
</comment>
<evidence type="ECO:0000256" key="14">
    <source>
        <dbReference type="PROSITE-ProRule" id="PRU00110"/>
    </source>
</evidence>
<keyword evidence="6" id="KW-0808">Transferase</keyword>
<evidence type="ECO:0000256" key="11">
    <source>
        <dbReference type="ARBA" id="ARBA00022989"/>
    </source>
</evidence>
<evidence type="ECO:0000256" key="3">
    <source>
        <dbReference type="ARBA" id="ARBA00012438"/>
    </source>
</evidence>
<gene>
    <name evidence="23" type="ORF">FGS76_09595</name>
</gene>
<evidence type="ECO:0000313" key="23">
    <source>
        <dbReference type="EMBL" id="TMW12727.1"/>
    </source>
</evidence>
<evidence type="ECO:0000256" key="13">
    <source>
        <dbReference type="ARBA" id="ARBA00023136"/>
    </source>
</evidence>
<feature type="transmembrane region" description="Helical" evidence="18">
    <location>
        <begin position="149"/>
        <end position="169"/>
    </location>
</feature>
<keyword evidence="10" id="KW-0067">ATP-binding</keyword>
<evidence type="ECO:0000256" key="7">
    <source>
        <dbReference type="ARBA" id="ARBA00022692"/>
    </source>
</evidence>
<dbReference type="Pfam" id="PF00072">
    <property type="entry name" value="Response_reg"/>
    <property type="match status" value="1"/>
</dbReference>
<dbReference type="CDD" id="cd16922">
    <property type="entry name" value="HATPase_EvgS-ArcB-TorS-like"/>
    <property type="match status" value="1"/>
</dbReference>
<name>A0ABY2XKV0_9GAMM</name>
<keyword evidence="7 18" id="KW-0812">Transmembrane</keyword>
<dbReference type="Proteomes" id="UP000739180">
    <property type="component" value="Unassembled WGS sequence"/>
</dbReference>
<keyword evidence="13 18" id="KW-0472">Membrane</keyword>
<evidence type="ECO:0000313" key="24">
    <source>
        <dbReference type="Proteomes" id="UP000739180"/>
    </source>
</evidence>
<dbReference type="Gene3D" id="1.10.287.130">
    <property type="match status" value="1"/>
</dbReference>
<dbReference type="InterPro" id="IPR003660">
    <property type="entry name" value="HAMP_dom"/>
</dbReference>
<dbReference type="CDD" id="cd17546">
    <property type="entry name" value="REC_hyHK_CKI1_RcsC-like"/>
    <property type="match status" value="1"/>
</dbReference>
<sequence>MARTSLRTRIMTMTALPAFLAALLIGGYTLATRVISERADTALRQQLIVESYAARLAALDADDRAAYEALLRDLLEQPDVRATTLLDQRDGWQLHTGPRLRPVEAAEQLDSGATRLITDSGWRLVRPLPGAADRMLTVEFSHQGQYVRILEAALTLIGVITLVMILAILPATHFSRRLVLPIQILIDNLRRVRDGDLSTPPRANAQGELHELEQALRDMVGALDEAQAELQQNVDQATQDLRETLETIEIQNIELDMARKEALKASQIKSEFLANMSHEIRTPLNGIIGFTRLLERSPLSERQSDYLDTIRKSAESLLSIINDILDFSKIEAGKLSLEHVPLDLHDLIEDVQTMLAPMAQDKGLEQAAIIYSDVPTRLIGDPLRIRQVLTNLVSNAIKFTERGSVVVRAMLEEERGAEAIIKVAITDTGNGLPREVQKNLFNAFTQLDQSARRKEGGTGLGLAICKRLVEGMGGEIGLDSTAGRGSTFWFTLRVERDGNAGPEASPTLEGLSVTLVEANEHARLGLYHMLGGWRMRVTELQALDTLESQLHGDKLALTDFYVLGVPASMPQPADLAPLVERLAAATGKPVLVLAAHADALAGRLNSPPAPCRVLGKPATRRRLRDALLELGGLATPTAPGSPLGPLGKSVRVLVVDDHPGNLKLARVFLEEMAVQVTACASGEAALEAFARETYDLVFMDVQMPGMDGLETTRQLREREGEGPRTPIIALTAHALDSERRSLLAAGMDDYLSKPITETQLRHTLNQWVLDNPEPDPGPEPEPEPETTPDTPTPADDDDGEAPVLDPELALRRVGGRQALAEEMFTMLQASLDQDAPGINAVAESGDREALLERVHKLHGATRYCGTPRLEQAAGELEEALKQTVPDQGLEPLVAVLLAEIENVRREGRG</sequence>
<evidence type="ECO:0000256" key="15">
    <source>
        <dbReference type="PROSITE-ProRule" id="PRU00169"/>
    </source>
</evidence>
<dbReference type="InterPro" id="IPR003594">
    <property type="entry name" value="HATPase_dom"/>
</dbReference>
<dbReference type="Pfam" id="PF00512">
    <property type="entry name" value="HisKA"/>
    <property type="match status" value="1"/>
</dbReference>
<dbReference type="Gene3D" id="1.20.120.160">
    <property type="entry name" value="HPT domain"/>
    <property type="match status" value="1"/>
</dbReference>
<dbReference type="SMART" id="SM00304">
    <property type="entry name" value="HAMP"/>
    <property type="match status" value="1"/>
</dbReference>
<dbReference type="CDD" id="cd00088">
    <property type="entry name" value="HPT"/>
    <property type="match status" value="1"/>
</dbReference>
<evidence type="ECO:0000259" key="22">
    <source>
        <dbReference type="PROSITE" id="PS50894"/>
    </source>
</evidence>
<feature type="modified residue" description="4-aspartylphosphate" evidence="15">
    <location>
        <position position="700"/>
    </location>
</feature>
<keyword evidence="9" id="KW-0418">Kinase</keyword>
<comment type="caution">
    <text evidence="23">The sequence shown here is derived from an EMBL/GenBank/DDBJ whole genome shotgun (WGS) entry which is preliminary data.</text>
</comment>
<dbReference type="PROSITE" id="PS50885">
    <property type="entry name" value="HAMP"/>
    <property type="match status" value="1"/>
</dbReference>
<dbReference type="CDD" id="cd00082">
    <property type="entry name" value="HisKA"/>
    <property type="match status" value="1"/>
</dbReference>
<dbReference type="InterPro" id="IPR036641">
    <property type="entry name" value="HPT_dom_sf"/>
</dbReference>
<evidence type="ECO:0000256" key="10">
    <source>
        <dbReference type="ARBA" id="ARBA00022840"/>
    </source>
</evidence>
<evidence type="ECO:0000256" key="2">
    <source>
        <dbReference type="ARBA" id="ARBA00004651"/>
    </source>
</evidence>
<dbReference type="CDD" id="cd06225">
    <property type="entry name" value="HAMP"/>
    <property type="match status" value="1"/>
</dbReference>
<dbReference type="InterPro" id="IPR036097">
    <property type="entry name" value="HisK_dim/P_sf"/>
</dbReference>
<evidence type="ECO:0000259" key="19">
    <source>
        <dbReference type="PROSITE" id="PS50109"/>
    </source>
</evidence>
<comment type="catalytic activity">
    <reaction evidence="1">
        <text>ATP + protein L-histidine = ADP + protein N-phospho-L-histidine.</text>
        <dbReference type="EC" id="2.7.13.3"/>
    </reaction>
</comment>
<evidence type="ECO:0000256" key="8">
    <source>
        <dbReference type="ARBA" id="ARBA00022741"/>
    </source>
</evidence>
<proteinExistence type="predicted"/>
<organism evidence="23 24">
    <name type="scientific">Alloalcanivorax gelatiniphagus</name>
    <dbReference type="NCBI Taxonomy" id="1194167"/>
    <lineage>
        <taxon>Bacteria</taxon>
        <taxon>Pseudomonadati</taxon>
        <taxon>Pseudomonadota</taxon>
        <taxon>Gammaproteobacteria</taxon>
        <taxon>Oceanospirillales</taxon>
        <taxon>Alcanivoracaceae</taxon>
        <taxon>Alloalcanivorax</taxon>
    </lineage>
</organism>
<evidence type="ECO:0000256" key="18">
    <source>
        <dbReference type="SAM" id="Phobius"/>
    </source>
</evidence>
<keyword evidence="12" id="KW-0902">Two-component regulatory system</keyword>
<dbReference type="SUPFAM" id="SSF47226">
    <property type="entry name" value="Histidine-containing phosphotransfer domain, HPT domain"/>
    <property type="match status" value="1"/>
</dbReference>